<evidence type="ECO:0000313" key="7">
    <source>
        <dbReference type="Proteomes" id="UP000194225"/>
    </source>
</evidence>
<dbReference type="PANTHER" id="PTHR30346:SF28">
    <property type="entry name" value="HTH-TYPE TRANSCRIPTIONAL REGULATOR CYNR"/>
    <property type="match status" value="1"/>
</dbReference>
<dbReference type="Gene3D" id="3.40.190.10">
    <property type="entry name" value="Periplasmic binding protein-like II"/>
    <property type="match status" value="2"/>
</dbReference>
<dbReference type="PANTHER" id="PTHR30346">
    <property type="entry name" value="TRANSCRIPTIONAL DUAL REGULATOR HCAR-RELATED"/>
    <property type="match status" value="1"/>
</dbReference>
<reference evidence="6 7" key="1">
    <citation type="submission" date="2016-09" db="EMBL/GenBank/DDBJ databases">
        <title>Streptomyces platensis DSM40041, a candidate organism with high potential of specific P450 cytochromes.</title>
        <authorList>
            <person name="Grumaz C."/>
            <person name="Vainshtein Y."/>
            <person name="Kirstahler P."/>
            <person name="Sohn K."/>
        </authorList>
    </citation>
    <scope>NUCLEOTIDE SEQUENCE [LARGE SCALE GENOMIC DNA]</scope>
    <source>
        <strain evidence="6 7">DSM 40041</strain>
    </source>
</reference>
<dbReference type="PROSITE" id="PS50931">
    <property type="entry name" value="HTH_LYSR"/>
    <property type="match status" value="1"/>
</dbReference>
<evidence type="ECO:0000256" key="1">
    <source>
        <dbReference type="ARBA" id="ARBA00009437"/>
    </source>
</evidence>
<dbReference type="Proteomes" id="UP000194225">
    <property type="component" value="Unassembled WGS sequence"/>
</dbReference>
<dbReference type="SUPFAM" id="SSF46785">
    <property type="entry name" value="Winged helix' DNA-binding domain"/>
    <property type="match status" value="1"/>
</dbReference>
<keyword evidence="3" id="KW-0238">DNA-binding</keyword>
<name>A0ABX3Y145_STRPT</name>
<proteinExistence type="inferred from homology"/>
<dbReference type="Pfam" id="PF03466">
    <property type="entry name" value="LysR_substrate"/>
    <property type="match status" value="1"/>
</dbReference>
<dbReference type="CDD" id="cd08414">
    <property type="entry name" value="PBP2_LTTR_aromatics_like"/>
    <property type="match status" value="1"/>
</dbReference>
<evidence type="ECO:0000259" key="5">
    <source>
        <dbReference type="PROSITE" id="PS50931"/>
    </source>
</evidence>
<dbReference type="SUPFAM" id="SSF53850">
    <property type="entry name" value="Periplasmic binding protein-like II"/>
    <property type="match status" value="1"/>
</dbReference>
<dbReference type="EMBL" id="MIGA01000009">
    <property type="protein sequence ID" value="OSY46642.1"/>
    <property type="molecule type" value="Genomic_DNA"/>
</dbReference>
<dbReference type="PRINTS" id="PR00039">
    <property type="entry name" value="HTHLYSR"/>
</dbReference>
<dbReference type="InterPro" id="IPR005119">
    <property type="entry name" value="LysR_subst-bd"/>
</dbReference>
<comment type="caution">
    <text evidence="6">The sequence shown here is derived from an EMBL/GenBank/DDBJ whole genome shotgun (WGS) entry which is preliminary data.</text>
</comment>
<evidence type="ECO:0000256" key="2">
    <source>
        <dbReference type="ARBA" id="ARBA00023015"/>
    </source>
</evidence>
<sequence>MSGRRYRCKAIVRPGCAARSEGNGRARGEWAGREGRGVELRQVRYFVTVAQELHFGRAAERLHIVQSAVSQQIRRLERELKAELFDRSARQVRLTAVGERFLPEARALLAAEERARAAVAELTGGRGATLRLGTSTGLGAHLDRVLDTLARLAPETRVELVAVRARDRLDRVVAGELDAAFLRGEPDDTGRDGLRFVPLWQDPLVAVVPARHPMAAAPGPVALADLGPLPLVLTARRNNRALVDLVVNACHDAGFVPVPGPAYGSLDDTLTAIGARGPADGLWTVVYASHARRLSTPRVAFRPFRDPGMELTTSLAVRWTDPPAGVDPLLRACAAPDGSEALDLDR</sequence>
<accession>A0ABX3Y145</accession>
<organism evidence="6 7">
    <name type="scientific">Streptomyces platensis</name>
    <dbReference type="NCBI Taxonomy" id="58346"/>
    <lineage>
        <taxon>Bacteria</taxon>
        <taxon>Bacillati</taxon>
        <taxon>Actinomycetota</taxon>
        <taxon>Actinomycetes</taxon>
        <taxon>Kitasatosporales</taxon>
        <taxon>Streptomycetaceae</taxon>
        <taxon>Streptomyces</taxon>
    </lineage>
</organism>
<dbReference type="InterPro" id="IPR036390">
    <property type="entry name" value="WH_DNA-bd_sf"/>
</dbReference>
<evidence type="ECO:0000256" key="3">
    <source>
        <dbReference type="ARBA" id="ARBA00023125"/>
    </source>
</evidence>
<dbReference type="Pfam" id="PF00126">
    <property type="entry name" value="HTH_1"/>
    <property type="match status" value="1"/>
</dbReference>
<evidence type="ECO:0000313" key="6">
    <source>
        <dbReference type="EMBL" id="OSY46642.1"/>
    </source>
</evidence>
<keyword evidence="4" id="KW-0804">Transcription</keyword>
<dbReference type="Gene3D" id="1.10.10.10">
    <property type="entry name" value="Winged helix-like DNA-binding domain superfamily/Winged helix DNA-binding domain"/>
    <property type="match status" value="1"/>
</dbReference>
<feature type="domain" description="HTH lysR-type" evidence="5">
    <location>
        <begin position="38"/>
        <end position="95"/>
    </location>
</feature>
<evidence type="ECO:0000256" key="4">
    <source>
        <dbReference type="ARBA" id="ARBA00023163"/>
    </source>
</evidence>
<comment type="similarity">
    <text evidence="1">Belongs to the LysR transcriptional regulatory family.</text>
</comment>
<dbReference type="InterPro" id="IPR036388">
    <property type="entry name" value="WH-like_DNA-bd_sf"/>
</dbReference>
<gene>
    <name evidence="6" type="primary">gltC_6</name>
    <name evidence="6" type="ORF">BG653_02009</name>
</gene>
<keyword evidence="7" id="KW-1185">Reference proteome</keyword>
<keyword evidence="2" id="KW-0805">Transcription regulation</keyword>
<protein>
    <submittedName>
        <fullName evidence="6">HTH-type transcriptional regulator GltC</fullName>
    </submittedName>
</protein>
<dbReference type="InterPro" id="IPR000847">
    <property type="entry name" value="LysR_HTH_N"/>
</dbReference>